<evidence type="ECO:0000256" key="1">
    <source>
        <dbReference type="SAM" id="MobiDB-lite"/>
    </source>
</evidence>
<comment type="caution">
    <text evidence="3">The sequence shown here is derived from an EMBL/GenBank/DDBJ whole genome shotgun (WGS) entry which is preliminary data.</text>
</comment>
<keyword evidence="2" id="KW-0732">Signal</keyword>
<keyword evidence="4" id="KW-1185">Reference proteome</keyword>
<accession>A0A212F3S0</accession>
<feature type="chain" id="PRO_5043377389" evidence="2">
    <location>
        <begin position="17"/>
        <end position="210"/>
    </location>
</feature>
<dbReference type="Proteomes" id="UP000007151">
    <property type="component" value="Unassembled WGS sequence"/>
</dbReference>
<reference evidence="3 4" key="1">
    <citation type="journal article" date="2011" name="Cell">
        <title>The monarch butterfly genome yields insights into long-distance migration.</title>
        <authorList>
            <person name="Zhan S."/>
            <person name="Merlin C."/>
            <person name="Boore J.L."/>
            <person name="Reppert S.M."/>
        </authorList>
    </citation>
    <scope>NUCLEOTIDE SEQUENCE [LARGE SCALE GENOMIC DNA]</scope>
    <source>
        <strain evidence="3">F-2</strain>
    </source>
</reference>
<dbReference type="EMBL" id="AGBW02010496">
    <property type="protein sequence ID" value="OWR48388.1"/>
    <property type="molecule type" value="Genomic_DNA"/>
</dbReference>
<dbReference type="KEGG" id="dpl:KGM_210267"/>
<gene>
    <name evidence="3" type="ORF">KGM_210267</name>
</gene>
<organism evidence="3 4">
    <name type="scientific">Danaus plexippus plexippus</name>
    <dbReference type="NCBI Taxonomy" id="278856"/>
    <lineage>
        <taxon>Eukaryota</taxon>
        <taxon>Metazoa</taxon>
        <taxon>Ecdysozoa</taxon>
        <taxon>Arthropoda</taxon>
        <taxon>Hexapoda</taxon>
        <taxon>Insecta</taxon>
        <taxon>Pterygota</taxon>
        <taxon>Neoptera</taxon>
        <taxon>Endopterygota</taxon>
        <taxon>Lepidoptera</taxon>
        <taxon>Glossata</taxon>
        <taxon>Ditrysia</taxon>
        <taxon>Papilionoidea</taxon>
        <taxon>Nymphalidae</taxon>
        <taxon>Danainae</taxon>
        <taxon>Danaini</taxon>
        <taxon>Danaina</taxon>
        <taxon>Danaus</taxon>
        <taxon>Danaus</taxon>
    </lineage>
</organism>
<protein>
    <submittedName>
        <fullName evidence="3">Uncharacterized protein</fullName>
    </submittedName>
</protein>
<evidence type="ECO:0000256" key="2">
    <source>
        <dbReference type="SAM" id="SignalP"/>
    </source>
</evidence>
<dbReference type="AlphaFoldDB" id="A0A212F3S0"/>
<proteinExistence type="predicted"/>
<dbReference type="OrthoDB" id="7217712at2759"/>
<sequence length="210" mass="24648">MFLLLIVLIVTDLALASDSLQDTSAYNKNVAKSVKKTNIGALGFFAAITNNQVPVNKTYFERDENQLRIPKNIYEDSKKKKIKKVPKRTIQKIIKKGKNRSRKIYVNPATRSPTNPPMKYLEQDSNEGYSPRKEEVTTDSNSRKKPRKSPKFARYPMPFHKFQNRKDGHNRFRRQLDRDDVYILKDLDEIKFLSKEKDYDVIQANVQKHW</sequence>
<evidence type="ECO:0000313" key="3">
    <source>
        <dbReference type="EMBL" id="OWR48388.1"/>
    </source>
</evidence>
<feature type="region of interest" description="Disordered" evidence="1">
    <location>
        <begin position="96"/>
        <end position="154"/>
    </location>
</feature>
<dbReference type="eggNOG" id="ENOG502TC19">
    <property type="taxonomic scope" value="Eukaryota"/>
</dbReference>
<feature type="signal peptide" evidence="2">
    <location>
        <begin position="1"/>
        <end position="16"/>
    </location>
</feature>
<name>A0A212F3S0_DANPL</name>
<evidence type="ECO:0000313" key="4">
    <source>
        <dbReference type="Proteomes" id="UP000007151"/>
    </source>
</evidence>